<dbReference type="InterPro" id="IPR012910">
    <property type="entry name" value="Plug_dom"/>
</dbReference>
<dbReference type="FunFam" id="2.170.130.10:FF:000008">
    <property type="entry name" value="SusC/RagA family TonB-linked outer membrane protein"/>
    <property type="match status" value="1"/>
</dbReference>
<evidence type="ECO:0000256" key="6">
    <source>
        <dbReference type="ARBA" id="ARBA00023237"/>
    </source>
</evidence>
<keyword evidence="3 7" id="KW-1134">Transmembrane beta strand</keyword>
<dbReference type="InterPro" id="IPR023997">
    <property type="entry name" value="TonB-dep_OMP_SusC/RagA_CS"/>
</dbReference>
<dbReference type="Gene3D" id="2.60.40.1120">
    <property type="entry name" value="Carboxypeptidase-like, regulatory domain"/>
    <property type="match status" value="1"/>
</dbReference>
<evidence type="ECO:0000256" key="3">
    <source>
        <dbReference type="ARBA" id="ARBA00022452"/>
    </source>
</evidence>
<proteinExistence type="inferred from homology"/>
<keyword evidence="11" id="KW-1185">Reference proteome</keyword>
<dbReference type="AlphaFoldDB" id="A0A1G8XH42"/>
<dbReference type="Gene3D" id="2.170.130.10">
    <property type="entry name" value="TonB-dependent receptor, plug domain"/>
    <property type="match status" value="1"/>
</dbReference>
<dbReference type="STRING" id="1075417.SAMN05421823_101366"/>
<dbReference type="RefSeq" id="WP_089678327.1">
    <property type="nucleotide sequence ID" value="NZ_FNFO01000001.1"/>
</dbReference>
<dbReference type="Proteomes" id="UP000198510">
    <property type="component" value="Unassembled WGS sequence"/>
</dbReference>
<dbReference type="Gene3D" id="2.40.170.20">
    <property type="entry name" value="TonB-dependent receptor, beta-barrel domain"/>
    <property type="match status" value="1"/>
</dbReference>
<dbReference type="Pfam" id="PF07715">
    <property type="entry name" value="Plug"/>
    <property type="match status" value="1"/>
</dbReference>
<dbReference type="InterPro" id="IPR036942">
    <property type="entry name" value="Beta-barrel_TonB_sf"/>
</dbReference>
<keyword evidence="8" id="KW-0732">Signal</keyword>
<dbReference type="EMBL" id="FNFO01000001">
    <property type="protein sequence ID" value="SDJ89898.1"/>
    <property type="molecule type" value="Genomic_DNA"/>
</dbReference>
<dbReference type="FunFam" id="2.60.40.1120:FF:000003">
    <property type="entry name" value="Outer membrane protein Omp121"/>
    <property type="match status" value="1"/>
</dbReference>
<dbReference type="InterPro" id="IPR039426">
    <property type="entry name" value="TonB-dep_rcpt-like"/>
</dbReference>
<evidence type="ECO:0000256" key="7">
    <source>
        <dbReference type="PROSITE-ProRule" id="PRU01360"/>
    </source>
</evidence>
<keyword evidence="5 7" id="KW-0472">Membrane</keyword>
<keyword evidence="4 7" id="KW-0812">Transmembrane</keyword>
<evidence type="ECO:0000256" key="4">
    <source>
        <dbReference type="ARBA" id="ARBA00022692"/>
    </source>
</evidence>
<protein>
    <submittedName>
        <fullName evidence="10">TonB-linked outer membrane protein, SusC/RagA family</fullName>
    </submittedName>
</protein>
<accession>A0A1G8XH42</accession>
<dbReference type="SUPFAM" id="SSF56935">
    <property type="entry name" value="Porins"/>
    <property type="match status" value="1"/>
</dbReference>
<evidence type="ECO:0000256" key="1">
    <source>
        <dbReference type="ARBA" id="ARBA00004571"/>
    </source>
</evidence>
<dbReference type="InterPro" id="IPR037066">
    <property type="entry name" value="Plug_dom_sf"/>
</dbReference>
<feature type="domain" description="TonB-dependent receptor plug" evidence="9">
    <location>
        <begin position="119"/>
        <end position="228"/>
    </location>
</feature>
<feature type="chain" id="PRO_5011540750" evidence="8">
    <location>
        <begin position="26"/>
        <end position="1009"/>
    </location>
</feature>
<dbReference type="SUPFAM" id="SSF49464">
    <property type="entry name" value="Carboxypeptidase regulatory domain-like"/>
    <property type="match status" value="1"/>
</dbReference>
<dbReference type="InterPro" id="IPR008969">
    <property type="entry name" value="CarboxyPept-like_regulatory"/>
</dbReference>
<evidence type="ECO:0000256" key="8">
    <source>
        <dbReference type="SAM" id="SignalP"/>
    </source>
</evidence>
<evidence type="ECO:0000313" key="11">
    <source>
        <dbReference type="Proteomes" id="UP000198510"/>
    </source>
</evidence>
<evidence type="ECO:0000256" key="2">
    <source>
        <dbReference type="ARBA" id="ARBA00022448"/>
    </source>
</evidence>
<dbReference type="OrthoDB" id="9768177at2"/>
<name>A0A1G8XH42_9BACT</name>
<comment type="subcellular location">
    <subcellularLocation>
        <location evidence="1 7">Cell outer membrane</location>
        <topology evidence="1 7">Multi-pass membrane protein</topology>
    </subcellularLocation>
</comment>
<evidence type="ECO:0000313" key="10">
    <source>
        <dbReference type="EMBL" id="SDJ89898.1"/>
    </source>
</evidence>
<keyword evidence="2 7" id="KW-0813">Transport</keyword>
<dbReference type="NCBIfam" id="TIGR04056">
    <property type="entry name" value="OMP_RagA_SusC"/>
    <property type="match status" value="1"/>
</dbReference>
<evidence type="ECO:0000256" key="5">
    <source>
        <dbReference type="ARBA" id="ARBA00023136"/>
    </source>
</evidence>
<dbReference type="InterPro" id="IPR023996">
    <property type="entry name" value="TonB-dep_OMP_SusC/RagA"/>
</dbReference>
<dbReference type="PROSITE" id="PS52016">
    <property type="entry name" value="TONB_DEPENDENT_REC_3"/>
    <property type="match status" value="1"/>
</dbReference>
<feature type="signal peptide" evidence="8">
    <location>
        <begin position="1"/>
        <end position="25"/>
    </location>
</feature>
<comment type="similarity">
    <text evidence="7">Belongs to the TonB-dependent receptor family.</text>
</comment>
<dbReference type="Pfam" id="PF13715">
    <property type="entry name" value="CarbopepD_reg_2"/>
    <property type="match status" value="1"/>
</dbReference>
<sequence length="1009" mass="111789">MYRRITHHVLRGLLLVLWLVPAAWAQRVAVSGQVVGEDGEPIPGVSVLVKGTSTGTITDIEGQYALNVADENTTLVFSFVGYLTREIPLNGQTRIDVSLESDVRALSEIVVVGYGTTKKSDLTGSVETIAPDNLIKKPAASVDQLLQGQAPGLQVITPSGEPGAGATIRIRGVSSLSGSNSPLVVVDGFPWGDAGNLKQINPDDIASIEVLKDASAAAIYGSRGANGVILITTRSGQAGKARISFNSLVSVSTLPSKLDVWRDPVQEAIISNEARQNSGLEPLYTGQNYLGTYYPTIAELRGLDPNRPAWPYRTDWAELVYRNPISQNYTLAADGGNEKTKYSISGNYYNEQGLAIKNGYEKLTGRVNLDQEVHKNVKVGVNLILTHTMRHGGGLSAGRSSIFPVYDTTGAYFRISPLDFGNPIAYANEVLNESKTIDVLGTTYLNWQITPWLQFRTQLSNKYGHSINDWYEPRDATYNGYQFEGFGTIDNWSGNELLNENYFTIDKHLSDQHYLNLVAGFTTQLSSSRGSRLEGHGFVNDNLRNENMNAAQEQIASNWLSRSVLESWIGRASYTYLDRYLVTFTARADGSSKFGANNKWAFFPSAAVAWKIHEEAFAKNLPALSEAKLRVSYGLTGNQGISPYQTLDRLGTGRYYLDGAFQVGYGPGIFDWDGYNKVWSGVPNESLRWETTKQFDIGLNVGLFNQRVTLTADYYYKHTEDLLRRSNITPSSGYDRIWVNDGVIDNQGIELGLNGQILNGPLEWTLGGNFTLNRNKVVSMGENEFVWNGSSIEMLRSPLNAFLIGQPYNAFYGYRTDGIIQTQEEGEAAGLSGDMAQPGEIKYVDLNEDGKVDDNDRTVIGNPNPDFIYTINTSLRYRNFDFSAQLYGVQGNDIFDFQKFSPSRQVQRWTPDNPTDAFPSVSSNRAYYGSDWFVTDGSFLRIQNLTLGYNVPLENVKALSNVRVYLSASNLYTFTKFHTGYDPEVQENGQNWGSYPRPRVFSLGLNFGL</sequence>
<dbReference type="NCBIfam" id="TIGR04057">
    <property type="entry name" value="SusC_RagA_signa"/>
    <property type="match status" value="1"/>
</dbReference>
<gene>
    <name evidence="10" type="ORF">SAMN05421823_101366</name>
</gene>
<dbReference type="GO" id="GO:0009279">
    <property type="term" value="C:cell outer membrane"/>
    <property type="evidence" value="ECO:0007669"/>
    <property type="project" value="UniProtKB-SubCell"/>
</dbReference>
<evidence type="ECO:0000259" key="9">
    <source>
        <dbReference type="Pfam" id="PF07715"/>
    </source>
</evidence>
<reference evidence="10 11" key="1">
    <citation type="submission" date="2016-10" db="EMBL/GenBank/DDBJ databases">
        <authorList>
            <person name="de Groot N.N."/>
        </authorList>
    </citation>
    <scope>NUCLEOTIDE SEQUENCE [LARGE SCALE GENOMIC DNA]</scope>
    <source>
        <strain evidence="10 11">DSM 25186</strain>
    </source>
</reference>
<keyword evidence="6 7" id="KW-0998">Cell outer membrane</keyword>
<organism evidence="10 11">
    <name type="scientific">Catalinimonas alkaloidigena</name>
    <dbReference type="NCBI Taxonomy" id="1075417"/>
    <lineage>
        <taxon>Bacteria</taxon>
        <taxon>Pseudomonadati</taxon>
        <taxon>Bacteroidota</taxon>
        <taxon>Cytophagia</taxon>
        <taxon>Cytophagales</taxon>
        <taxon>Catalimonadaceae</taxon>
        <taxon>Catalinimonas</taxon>
    </lineage>
</organism>